<proteinExistence type="predicted"/>
<dbReference type="AlphaFoldDB" id="A0A2M7TL64"/>
<protein>
    <recommendedName>
        <fullName evidence="5">ATPase</fullName>
    </recommendedName>
</protein>
<gene>
    <name evidence="3" type="ORF">COY32_01155</name>
</gene>
<evidence type="ECO:0000259" key="1">
    <source>
        <dbReference type="Pfam" id="PF13173"/>
    </source>
</evidence>
<dbReference type="InterPro" id="IPR027417">
    <property type="entry name" value="P-loop_NTPase"/>
</dbReference>
<dbReference type="Proteomes" id="UP000228920">
    <property type="component" value="Unassembled WGS sequence"/>
</dbReference>
<dbReference type="Pfam" id="PF13635">
    <property type="entry name" value="DUF4143"/>
    <property type="match status" value="1"/>
</dbReference>
<accession>A0A2M7TL64</accession>
<dbReference type="InterPro" id="IPR025420">
    <property type="entry name" value="DUF4143"/>
</dbReference>
<dbReference type="Pfam" id="PF13173">
    <property type="entry name" value="AAA_14"/>
    <property type="match status" value="1"/>
</dbReference>
<evidence type="ECO:0000313" key="4">
    <source>
        <dbReference type="Proteomes" id="UP000228920"/>
    </source>
</evidence>
<organism evidence="3 4">
    <name type="scientific">candidate division WWE3 bacterium CG_4_10_14_0_2_um_filter_41_14</name>
    <dbReference type="NCBI Taxonomy" id="1975072"/>
    <lineage>
        <taxon>Bacteria</taxon>
        <taxon>Katanobacteria</taxon>
    </lineage>
</organism>
<evidence type="ECO:0008006" key="5">
    <source>
        <dbReference type="Google" id="ProtNLM"/>
    </source>
</evidence>
<evidence type="ECO:0000259" key="2">
    <source>
        <dbReference type="Pfam" id="PF13635"/>
    </source>
</evidence>
<evidence type="ECO:0000313" key="3">
    <source>
        <dbReference type="EMBL" id="PIZ47792.1"/>
    </source>
</evidence>
<feature type="domain" description="DUF4143" evidence="2">
    <location>
        <begin position="205"/>
        <end position="360"/>
    </location>
</feature>
<sequence>MNANRLIDRQISSHFDTYKQALVLLGARQVGKTTLLKRCFPNALYLLIDEERIRQTLETYNSDTYKSLIGNTGLIFLDELHLLSNPGRAVKLIYDQIPNVRIIVTGSSSLHIKNKTAESMAGRAIDYHLYPLTFGEFLYQRGTEDTENIYIHKKIIELDRTDTVKKYDHKQILESLMLWGQYPYLIQSPQDSLYLKNLVEKAVFKDIIDLQLIDNKSKALELLKILAYQIGNLISYSELSNKLQISTPTVQRYIEIFEQSFILFRLYPFSRDKRDEIGKSPKIYFWDLGLRNALIDNFDSLNIRSDAGAMFENFIVTEVKKEISYLGLDYQLNYWRLKSGSEIDLVINNNKEFIGCEIKLTDGKISQAFKNRYPEAKTHLINSNNYI</sequence>
<dbReference type="EMBL" id="PFNL01000029">
    <property type="protein sequence ID" value="PIZ47792.1"/>
    <property type="molecule type" value="Genomic_DNA"/>
</dbReference>
<dbReference type="PANTHER" id="PTHR43566">
    <property type="entry name" value="CONSERVED PROTEIN"/>
    <property type="match status" value="1"/>
</dbReference>
<dbReference type="SUPFAM" id="SSF52540">
    <property type="entry name" value="P-loop containing nucleoside triphosphate hydrolases"/>
    <property type="match status" value="1"/>
</dbReference>
<dbReference type="InterPro" id="IPR041682">
    <property type="entry name" value="AAA_14"/>
</dbReference>
<name>A0A2M7TL64_UNCKA</name>
<comment type="caution">
    <text evidence="3">The sequence shown here is derived from an EMBL/GenBank/DDBJ whole genome shotgun (WGS) entry which is preliminary data.</text>
</comment>
<feature type="domain" description="AAA" evidence="1">
    <location>
        <begin position="19"/>
        <end position="138"/>
    </location>
</feature>
<dbReference type="PANTHER" id="PTHR43566:SF1">
    <property type="entry name" value="AAA+ ATPASE DOMAIN-CONTAINING PROTEIN"/>
    <property type="match status" value="1"/>
</dbReference>
<reference evidence="4" key="1">
    <citation type="submission" date="2017-09" db="EMBL/GenBank/DDBJ databases">
        <title>Depth-based differentiation of microbial function through sediment-hosted aquifers and enrichment of novel symbionts in the deep terrestrial subsurface.</title>
        <authorList>
            <person name="Probst A.J."/>
            <person name="Ladd B."/>
            <person name="Jarett J.K."/>
            <person name="Geller-Mcgrath D.E."/>
            <person name="Sieber C.M.K."/>
            <person name="Emerson J.B."/>
            <person name="Anantharaman K."/>
            <person name="Thomas B.C."/>
            <person name="Malmstrom R."/>
            <person name="Stieglmeier M."/>
            <person name="Klingl A."/>
            <person name="Woyke T."/>
            <person name="Ryan C.M."/>
            <person name="Banfield J.F."/>
        </authorList>
    </citation>
    <scope>NUCLEOTIDE SEQUENCE [LARGE SCALE GENOMIC DNA]</scope>
</reference>